<dbReference type="InterPro" id="IPR042452">
    <property type="entry name" value="ZPR1_Znf1/2"/>
</dbReference>
<evidence type="ECO:0000313" key="10">
    <source>
        <dbReference type="EMBL" id="BBH01282.1"/>
    </source>
</evidence>
<sequence>MLIKKATEDKMEGGIGGSQSKDQNQIVDVRSVVESVSAEDSDAPLYQVESLCMRCGENGTTSFLLTLIPHFRKILLSAFECPHCNERNNEVQFAGELQPKGCCYQLKVPSGDPKMLNRQVVKSEFATIKIPELDFEIPPESQRGSLSTVEGILLRAADELQALQEERKKVDPQTAEAIDQFLLKLRACATADSSFTFILDDPAGNSFVENLFAPSPDPSLSIKFYERTSEQQSTLGYVVESSQTGSVRDAASTEAVGTSDQVQRAPHGSIGAAAGHRAIAQSNSAEIAESLFRYKAPEEVMTFPSTCGVCTARCETRMFVTSILDIPYFQEVIVMASTCDACGYRNSELKPGGRVPEKGKKIILRVENVKDLSRDVIKHCLTNYIMLAQSDTASVTIPEIELELTSGTLGGVVTTVEGLIMKISESLERVHGFSFGDSLDEHKRSKWLNFQASLKKLLCLEEPWNLILDDALANSFVAPGTDDIKDDHQLMFEEYERSWEQNEELGLNDIDTSSADAAYDSKDATTEEKLIGDDQQVYTGIR</sequence>
<dbReference type="PANTHER" id="PTHR10876">
    <property type="entry name" value="ZINC FINGER PROTEIN ZPR1"/>
    <property type="match status" value="1"/>
</dbReference>
<dbReference type="FunFam" id="2.20.25.420:FF:000001">
    <property type="entry name" value="Zinc finger protein ZPR1"/>
    <property type="match status" value="1"/>
</dbReference>
<evidence type="ECO:0000256" key="7">
    <source>
        <dbReference type="ARBA" id="ARBA00023242"/>
    </source>
</evidence>
<dbReference type="Pfam" id="PF03367">
    <property type="entry name" value="Zn_ribbon_ZPR1"/>
    <property type="match status" value="2"/>
</dbReference>
<keyword evidence="5 10" id="KW-0863">Zinc-finger</keyword>
<dbReference type="Gene3D" id="2.60.120.1040">
    <property type="entry name" value="ZPR1, A/B domain"/>
    <property type="match status" value="2"/>
</dbReference>
<keyword evidence="7" id="KW-0539">Nucleus</keyword>
<dbReference type="FunFam" id="2.60.120.1040:FF:000002">
    <property type="entry name" value="zinc finger protein ZPR1"/>
    <property type="match status" value="1"/>
</dbReference>
<feature type="compositionally biased region" description="Basic and acidic residues" evidence="8">
    <location>
        <begin position="1"/>
        <end position="12"/>
    </location>
</feature>
<dbReference type="Gene3D" id="2.20.25.420">
    <property type="entry name" value="ZPR1, zinc finger domain"/>
    <property type="match status" value="2"/>
</dbReference>
<comment type="subcellular location">
    <subcellularLocation>
        <location evidence="1">Nucleus</location>
    </subcellularLocation>
</comment>
<dbReference type="FunFam" id="2.60.120.1040:FF:000001">
    <property type="entry name" value="Zinc finger protein ZPR1"/>
    <property type="match status" value="1"/>
</dbReference>
<evidence type="ECO:0000256" key="6">
    <source>
        <dbReference type="ARBA" id="ARBA00022833"/>
    </source>
</evidence>
<evidence type="ECO:0000256" key="4">
    <source>
        <dbReference type="ARBA" id="ARBA00022737"/>
    </source>
</evidence>
<feature type="region of interest" description="Disordered" evidence="8">
    <location>
        <begin position="1"/>
        <end position="23"/>
    </location>
</feature>
<accession>A0A4Y1RAV9</accession>
<evidence type="ECO:0000256" key="8">
    <source>
        <dbReference type="SAM" id="MobiDB-lite"/>
    </source>
</evidence>
<dbReference type="SMART" id="SM00709">
    <property type="entry name" value="Zpr1"/>
    <property type="match status" value="2"/>
</dbReference>
<evidence type="ECO:0000256" key="1">
    <source>
        <dbReference type="ARBA" id="ARBA00004123"/>
    </source>
</evidence>
<evidence type="ECO:0000259" key="9">
    <source>
        <dbReference type="SMART" id="SM00709"/>
    </source>
</evidence>
<organism evidence="10">
    <name type="scientific">Prunus dulcis</name>
    <name type="common">Almond</name>
    <name type="synonym">Amygdalus dulcis</name>
    <dbReference type="NCBI Taxonomy" id="3755"/>
    <lineage>
        <taxon>Eukaryota</taxon>
        <taxon>Viridiplantae</taxon>
        <taxon>Streptophyta</taxon>
        <taxon>Embryophyta</taxon>
        <taxon>Tracheophyta</taxon>
        <taxon>Spermatophyta</taxon>
        <taxon>Magnoliopsida</taxon>
        <taxon>eudicotyledons</taxon>
        <taxon>Gunneridae</taxon>
        <taxon>Pentapetalae</taxon>
        <taxon>rosids</taxon>
        <taxon>fabids</taxon>
        <taxon>Rosales</taxon>
        <taxon>Rosaceae</taxon>
        <taxon>Amygdaloideae</taxon>
        <taxon>Amygdaleae</taxon>
        <taxon>Prunus</taxon>
    </lineage>
</organism>
<dbReference type="AlphaFoldDB" id="A0A4Y1RAV9"/>
<dbReference type="InterPro" id="IPR004457">
    <property type="entry name" value="Znf_ZPR1"/>
</dbReference>
<dbReference type="InterPro" id="IPR042451">
    <property type="entry name" value="ZPR1_A/B_dom"/>
</dbReference>
<feature type="domain" description="Zinc finger ZPR1-type" evidence="9">
    <location>
        <begin position="305"/>
        <end position="479"/>
    </location>
</feature>
<evidence type="ECO:0000256" key="5">
    <source>
        <dbReference type="ARBA" id="ARBA00022771"/>
    </source>
</evidence>
<proteinExistence type="inferred from homology"/>
<name>A0A4Y1RAV9_PRUDU</name>
<dbReference type="PANTHER" id="PTHR10876:SF0">
    <property type="entry name" value="ZINC FINGER PROTEIN ZPR1"/>
    <property type="match status" value="1"/>
</dbReference>
<reference evidence="10" key="1">
    <citation type="journal article" date="2019" name="Science">
        <title>Mutation of a bHLH transcription factor allowed almond domestication.</title>
        <authorList>
            <person name="Sanchez-Perez R."/>
            <person name="Pavan S."/>
            <person name="Mazzeo R."/>
            <person name="Moldovan C."/>
            <person name="Aiese Cigliano R."/>
            <person name="Del Cueto J."/>
            <person name="Ricciardi F."/>
            <person name="Lotti C."/>
            <person name="Ricciardi L."/>
            <person name="Dicenta F."/>
            <person name="Lopez-Marques R.L."/>
            <person name="Lindberg Moller B."/>
        </authorList>
    </citation>
    <scope>NUCLEOTIDE SEQUENCE</scope>
</reference>
<keyword evidence="3" id="KW-0479">Metal-binding</keyword>
<dbReference type="GO" id="GO:0005634">
    <property type="term" value="C:nucleus"/>
    <property type="evidence" value="ECO:0007669"/>
    <property type="project" value="UniProtKB-SubCell"/>
</dbReference>
<keyword evidence="6" id="KW-0862">Zinc</keyword>
<dbReference type="InterPro" id="IPR056180">
    <property type="entry name" value="ZPR1_jr_dom"/>
</dbReference>
<dbReference type="EMBL" id="AP019300">
    <property type="protein sequence ID" value="BBH01282.1"/>
    <property type="molecule type" value="Genomic_DNA"/>
</dbReference>
<evidence type="ECO:0000256" key="2">
    <source>
        <dbReference type="ARBA" id="ARBA00008354"/>
    </source>
</evidence>
<gene>
    <name evidence="10" type="ORF">Prudu_011506</name>
</gene>
<evidence type="ECO:0000256" key="3">
    <source>
        <dbReference type="ARBA" id="ARBA00022723"/>
    </source>
</evidence>
<dbReference type="Pfam" id="PF22794">
    <property type="entry name" value="jr-ZPR1"/>
    <property type="match status" value="2"/>
</dbReference>
<dbReference type="InterPro" id="IPR040141">
    <property type="entry name" value="ZPR1"/>
</dbReference>
<feature type="domain" description="Zinc finger ZPR1-type" evidence="9">
    <location>
        <begin position="50"/>
        <end position="210"/>
    </location>
</feature>
<dbReference type="FunFam" id="2.20.25.420:FF:000002">
    <property type="entry name" value="Zinc finger protein ZPR1"/>
    <property type="match status" value="1"/>
</dbReference>
<dbReference type="NCBIfam" id="TIGR00310">
    <property type="entry name" value="ZPR1_znf"/>
    <property type="match status" value="2"/>
</dbReference>
<dbReference type="GO" id="GO:0008270">
    <property type="term" value="F:zinc ion binding"/>
    <property type="evidence" value="ECO:0007669"/>
    <property type="project" value="UniProtKB-KW"/>
</dbReference>
<keyword evidence="4" id="KW-0677">Repeat</keyword>
<comment type="similarity">
    <text evidence="2">Belongs to the ZPR1 family.</text>
</comment>
<protein>
    <submittedName>
        <fullName evidence="10">ZPR1 zinc-finger domain protein</fullName>
    </submittedName>
</protein>